<dbReference type="AlphaFoldDB" id="A0A9J5XWA3"/>
<dbReference type="EMBL" id="JACXVP010000008">
    <property type="protein sequence ID" value="KAG5592018.1"/>
    <property type="molecule type" value="Genomic_DNA"/>
</dbReference>
<proteinExistence type="predicted"/>
<evidence type="ECO:0000313" key="2">
    <source>
        <dbReference type="Proteomes" id="UP000824120"/>
    </source>
</evidence>
<accession>A0A9J5XWA3</accession>
<protein>
    <submittedName>
        <fullName evidence="1">Uncharacterized protein</fullName>
    </submittedName>
</protein>
<sequence>MAPATQQPTPSETIAIHASFESNNDNVIITGEIYTRVRLATLSDLSHIYQLFYQIHVYHNYTHLYKATESSFANLLMYF</sequence>
<comment type="caution">
    <text evidence="1">The sequence shown here is derived from an EMBL/GenBank/DDBJ whole genome shotgun (WGS) entry which is preliminary data.</text>
</comment>
<organism evidence="1 2">
    <name type="scientific">Solanum commersonii</name>
    <name type="common">Commerson's wild potato</name>
    <name type="synonym">Commerson's nightshade</name>
    <dbReference type="NCBI Taxonomy" id="4109"/>
    <lineage>
        <taxon>Eukaryota</taxon>
        <taxon>Viridiplantae</taxon>
        <taxon>Streptophyta</taxon>
        <taxon>Embryophyta</taxon>
        <taxon>Tracheophyta</taxon>
        <taxon>Spermatophyta</taxon>
        <taxon>Magnoliopsida</taxon>
        <taxon>eudicotyledons</taxon>
        <taxon>Gunneridae</taxon>
        <taxon>Pentapetalae</taxon>
        <taxon>asterids</taxon>
        <taxon>lamiids</taxon>
        <taxon>Solanales</taxon>
        <taxon>Solanaceae</taxon>
        <taxon>Solanoideae</taxon>
        <taxon>Solaneae</taxon>
        <taxon>Solanum</taxon>
    </lineage>
</organism>
<name>A0A9J5XWA3_SOLCO</name>
<keyword evidence="2" id="KW-1185">Reference proteome</keyword>
<dbReference type="Proteomes" id="UP000824120">
    <property type="component" value="Chromosome 8"/>
</dbReference>
<reference evidence="1 2" key="1">
    <citation type="submission" date="2020-09" db="EMBL/GenBank/DDBJ databases">
        <title>De no assembly of potato wild relative species, Solanum commersonii.</title>
        <authorList>
            <person name="Cho K."/>
        </authorList>
    </citation>
    <scope>NUCLEOTIDE SEQUENCE [LARGE SCALE GENOMIC DNA]</scope>
    <source>
        <strain evidence="1">LZ3.2</strain>
        <tissue evidence="1">Leaf</tissue>
    </source>
</reference>
<evidence type="ECO:0000313" key="1">
    <source>
        <dbReference type="EMBL" id="KAG5592018.1"/>
    </source>
</evidence>
<gene>
    <name evidence="1" type="ORF">H5410_042532</name>
</gene>